<sequence>MSSFERAISNVMDYLGKITSNCTSEAAKPYTKTSLPWVPADAM</sequence>
<keyword evidence="2" id="KW-1185">Reference proteome</keyword>
<gene>
    <name evidence="1" type="ORF">CC1G_15365</name>
</gene>
<dbReference type="KEGG" id="cci:CC1G_15365"/>
<dbReference type="GeneID" id="9380154"/>
<reference evidence="1 2" key="1">
    <citation type="journal article" date="2010" name="Proc. Natl. Acad. Sci. U.S.A.">
        <title>Insights into evolution of multicellular fungi from the assembled chromosomes of the mushroom Coprinopsis cinerea (Coprinus cinereus).</title>
        <authorList>
            <person name="Stajich J.E."/>
            <person name="Wilke S.K."/>
            <person name="Ahren D."/>
            <person name="Au C.H."/>
            <person name="Birren B.W."/>
            <person name="Borodovsky M."/>
            <person name="Burns C."/>
            <person name="Canback B."/>
            <person name="Casselton L.A."/>
            <person name="Cheng C.K."/>
            <person name="Deng J."/>
            <person name="Dietrich F.S."/>
            <person name="Fargo D.C."/>
            <person name="Farman M.L."/>
            <person name="Gathman A.C."/>
            <person name="Goldberg J."/>
            <person name="Guigo R."/>
            <person name="Hoegger P.J."/>
            <person name="Hooker J.B."/>
            <person name="Huggins A."/>
            <person name="James T.Y."/>
            <person name="Kamada T."/>
            <person name="Kilaru S."/>
            <person name="Kodira C."/>
            <person name="Kues U."/>
            <person name="Kupfer D."/>
            <person name="Kwan H.S."/>
            <person name="Lomsadze A."/>
            <person name="Li W."/>
            <person name="Lilly W.W."/>
            <person name="Ma L.J."/>
            <person name="Mackey A.J."/>
            <person name="Manning G."/>
            <person name="Martin F."/>
            <person name="Muraguchi H."/>
            <person name="Natvig D.O."/>
            <person name="Palmerini H."/>
            <person name="Ramesh M.A."/>
            <person name="Rehmeyer C.J."/>
            <person name="Roe B.A."/>
            <person name="Shenoy N."/>
            <person name="Stanke M."/>
            <person name="Ter-Hovhannisyan V."/>
            <person name="Tunlid A."/>
            <person name="Velagapudi R."/>
            <person name="Vision T.J."/>
            <person name="Zeng Q."/>
            <person name="Zolan M.E."/>
            <person name="Pukkila P.J."/>
        </authorList>
    </citation>
    <scope>NUCLEOTIDE SEQUENCE [LARGE SCALE GENOMIC DNA]</scope>
    <source>
        <strain evidence="2">Okayama-7 / 130 / ATCC MYA-4618 / FGSC 9003</strain>
    </source>
</reference>
<accession>D6RQ44</accession>
<dbReference type="Proteomes" id="UP000001861">
    <property type="component" value="Unassembled WGS sequence"/>
</dbReference>
<dbReference type="AlphaFoldDB" id="D6RQ44"/>
<dbReference type="VEuPathDB" id="FungiDB:CC1G_15365"/>
<evidence type="ECO:0000313" key="2">
    <source>
        <dbReference type="Proteomes" id="UP000001861"/>
    </source>
</evidence>
<proteinExistence type="predicted"/>
<organism evidence="1 2">
    <name type="scientific">Coprinopsis cinerea (strain Okayama-7 / 130 / ATCC MYA-4618 / FGSC 9003)</name>
    <name type="common">Inky cap fungus</name>
    <name type="synonym">Hormographiella aspergillata</name>
    <dbReference type="NCBI Taxonomy" id="240176"/>
    <lineage>
        <taxon>Eukaryota</taxon>
        <taxon>Fungi</taxon>
        <taxon>Dikarya</taxon>
        <taxon>Basidiomycota</taxon>
        <taxon>Agaricomycotina</taxon>
        <taxon>Agaricomycetes</taxon>
        <taxon>Agaricomycetidae</taxon>
        <taxon>Agaricales</taxon>
        <taxon>Agaricineae</taxon>
        <taxon>Psathyrellaceae</taxon>
        <taxon>Coprinopsis</taxon>
    </lineage>
</organism>
<protein>
    <submittedName>
        <fullName evidence="1">Uncharacterized protein</fullName>
    </submittedName>
</protein>
<dbReference type="HOGENOM" id="CLU_3242108_0_0_1"/>
<dbReference type="InParanoid" id="D6RQ44"/>
<dbReference type="EMBL" id="AACS02000010">
    <property type="protein sequence ID" value="EFI26964.1"/>
    <property type="molecule type" value="Genomic_DNA"/>
</dbReference>
<evidence type="ECO:0000313" key="1">
    <source>
        <dbReference type="EMBL" id="EFI26964.1"/>
    </source>
</evidence>
<name>D6RQ44_COPC7</name>
<comment type="caution">
    <text evidence="1">The sequence shown here is derived from an EMBL/GenBank/DDBJ whole genome shotgun (WGS) entry which is preliminary data.</text>
</comment>
<dbReference type="RefSeq" id="XP_002910458.1">
    <property type="nucleotide sequence ID" value="XM_002910412.1"/>
</dbReference>